<dbReference type="EMBL" id="GGEC01073414">
    <property type="protein sequence ID" value="MBX53898.1"/>
    <property type="molecule type" value="Transcribed_RNA"/>
</dbReference>
<reference evidence="1" key="1">
    <citation type="submission" date="2018-02" db="EMBL/GenBank/DDBJ databases">
        <title>Rhizophora mucronata_Transcriptome.</title>
        <authorList>
            <person name="Meera S.P."/>
            <person name="Sreeshan A."/>
            <person name="Augustine A."/>
        </authorList>
    </citation>
    <scope>NUCLEOTIDE SEQUENCE</scope>
    <source>
        <tissue evidence="1">Leaf</tissue>
    </source>
</reference>
<sequence>MHKRKRWAVLRSLVTPSIDDNLKFKSYWNGAYPINLINLATQA</sequence>
<name>A0A2P2PGL2_RHIMU</name>
<organism evidence="1">
    <name type="scientific">Rhizophora mucronata</name>
    <name type="common">Asiatic mangrove</name>
    <dbReference type="NCBI Taxonomy" id="61149"/>
    <lineage>
        <taxon>Eukaryota</taxon>
        <taxon>Viridiplantae</taxon>
        <taxon>Streptophyta</taxon>
        <taxon>Embryophyta</taxon>
        <taxon>Tracheophyta</taxon>
        <taxon>Spermatophyta</taxon>
        <taxon>Magnoliopsida</taxon>
        <taxon>eudicotyledons</taxon>
        <taxon>Gunneridae</taxon>
        <taxon>Pentapetalae</taxon>
        <taxon>rosids</taxon>
        <taxon>fabids</taxon>
        <taxon>Malpighiales</taxon>
        <taxon>Rhizophoraceae</taxon>
        <taxon>Rhizophora</taxon>
    </lineage>
</organism>
<evidence type="ECO:0000313" key="1">
    <source>
        <dbReference type="EMBL" id="MBX53898.1"/>
    </source>
</evidence>
<protein>
    <submittedName>
        <fullName evidence="1">Uncharacterized protein</fullName>
    </submittedName>
</protein>
<accession>A0A2P2PGL2</accession>
<proteinExistence type="predicted"/>
<dbReference type="AlphaFoldDB" id="A0A2P2PGL2"/>